<accession>A0A6V7CCP3</accession>
<reference evidence="1" key="1">
    <citation type="submission" date="2020-07" db="EMBL/GenBank/DDBJ databases">
        <authorList>
            <person name="Pothier F. J."/>
        </authorList>
    </citation>
    <scope>NUCLEOTIDE SEQUENCE</scope>
    <source>
        <strain evidence="1">CFBP 2533</strain>
    </source>
</reference>
<evidence type="ECO:0000313" key="1">
    <source>
        <dbReference type="EMBL" id="CAD0313131.1"/>
    </source>
</evidence>
<organism evidence="1">
    <name type="scientific">Xanthomonas hortorum pv. pelargonii</name>
    <dbReference type="NCBI Taxonomy" id="453602"/>
    <lineage>
        <taxon>Bacteria</taxon>
        <taxon>Pseudomonadati</taxon>
        <taxon>Pseudomonadota</taxon>
        <taxon>Gammaproteobacteria</taxon>
        <taxon>Lysobacterales</taxon>
        <taxon>Lysobacteraceae</taxon>
        <taxon>Xanthomonas</taxon>
    </lineage>
</organism>
<sequence>MLPSCGTLEACSDWHRDMENERLKAALDPWMRVETWHTFHPLDEQRFHLALAAAFEVVGLPAEALEFETAMMALAREHHGEVMLHHIEAIEAYAQLAEDISFYLHNTRT</sequence>
<dbReference type="EMBL" id="LR828261">
    <property type="protein sequence ID" value="CAD0313140.1"/>
    <property type="molecule type" value="Genomic_DNA"/>
</dbReference>
<protein>
    <submittedName>
        <fullName evidence="1">Uncharacterized protein</fullName>
    </submittedName>
</protein>
<gene>
    <name evidence="1" type="ORF">CFBP2533_11470</name>
</gene>
<dbReference type="AlphaFoldDB" id="A0A6V7CCP3"/>
<proteinExistence type="predicted"/>
<name>A0A6V7CCP3_9XANT</name>
<dbReference type="EMBL" id="LR828261">
    <property type="protein sequence ID" value="CAD0313131.1"/>
    <property type="molecule type" value="Genomic_DNA"/>
</dbReference>